<dbReference type="InterPro" id="IPR036426">
    <property type="entry name" value="Bulb-type_lectin_dom_sf"/>
</dbReference>
<feature type="region of interest" description="Disordered" evidence="2">
    <location>
        <begin position="69"/>
        <end position="111"/>
    </location>
</feature>
<keyword evidence="3" id="KW-0472">Membrane</keyword>
<dbReference type="SUPFAM" id="SSF51110">
    <property type="entry name" value="alpha-D-mannose-specific plant lectins"/>
    <property type="match status" value="2"/>
</dbReference>
<feature type="compositionally biased region" description="Low complexity" evidence="2">
    <location>
        <begin position="91"/>
        <end position="104"/>
    </location>
</feature>
<evidence type="ECO:0000256" key="3">
    <source>
        <dbReference type="SAM" id="Phobius"/>
    </source>
</evidence>
<feature type="transmembrane region" description="Helical" evidence="3">
    <location>
        <begin position="855"/>
        <end position="872"/>
    </location>
</feature>
<feature type="coiled-coil region" evidence="1">
    <location>
        <begin position="769"/>
        <end position="796"/>
    </location>
</feature>
<sequence length="878" mass="94767">MNTIINNLFHLDNSKETTNSNSNNSNDNRINSSIAYTKHKYSSKTPNLSLDQGHKFIKYQKKIATKIENDSNLASTRQSNHSNKNHKKITNENFTTNNSNNTNTSGESLTKNTEKVLTETNIDSTQRSIIEKLKQEYTETLNKYNQLASQISQNSSNYVSRVSSNNPYASKIIRFNTGQMCYVTNQGVAKYIPSTNILNSISGKNGCPNTSSGANFVDINIPWINDYNIEGTQLPTNPPLIMGTVMKLNESCGNEGSNVFVSTMLPNQQNPIYVGCYQDNSSAPAMTFIGGAPPSTGTASGTYNFNQCENAAILGGYQYFALQNVNSSTGLGYCAASNNKTNISKYGNAYVPTGKKVLWSSNTSGQTGNSAILSITGALSVINSSGTSIFSTPNSSAQPSNYLGCYGDAPNRAMSLYNGGSQKYNLQQCQQIAQQNGATYFGLQNSSSGTNAQCALSSNWSQTSQYGRAGNCTQTSNGSWSGGGWSNAVYNTSLPQSNYVLVLQDNGNMMIFRGSNINDNQGMIWQSGTTGQQQDANSAYAAAKGKYGKNWITSGSTMAAGDFVGSPNGYIALIMQKDGNLVLYTFTQAPNCQKINDKNTGGGILANAVYDIGNVGISANMGQVAYVDPDSQIHPYPTTNVKNANTYTSIMENTNIPGNDIPGAALNNVSNIDGCMNACNNNNECNAFVYNTTGPTPVCMPKKLSPSNLYSLNNFSSASGMSTYIRDKTVVTPPTGVSNTINNVDSVRYQNYNNSGGNIQKTYGLSSAVSVQKQQLSQLQDKLNLLASQINNTKTTLLKGNSLVNAQTQADIKGFHTYLLEDKLTNAKIDGFNKNNIDNILNDANIKILQQNYSYLAWSILAVGIVIVAIKVKNHQQQ</sequence>
<name>A0A6C0JE89_9ZZZZ</name>
<dbReference type="EMBL" id="MN740394">
    <property type="protein sequence ID" value="QHU04145.1"/>
    <property type="molecule type" value="Genomic_DNA"/>
</dbReference>
<accession>A0A6C0JE89</accession>
<evidence type="ECO:0000256" key="2">
    <source>
        <dbReference type="SAM" id="MobiDB-lite"/>
    </source>
</evidence>
<keyword evidence="3" id="KW-0812">Transmembrane</keyword>
<organism evidence="5">
    <name type="scientific">viral metagenome</name>
    <dbReference type="NCBI Taxonomy" id="1070528"/>
    <lineage>
        <taxon>unclassified sequences</taxon>
        <taxon>metagenomes</taxon>
        <taxon>organismal metagenomes</taxon>
    </lineage>
</organism>
<reference evidence="5" key="1">
    <citation type="journal article" date="2020" name="Nature">
        <title>Giant virus diversity and host interactions through global metagenomics.</title>
        <authorList>
            <person name="Schulz F."/>
            <person name="Roux S."/>
            <person name="Paez-Espino D."/>
            <person name="Jungbluth S."/>
            <person name="Walsh D.A."/>
            <person name="Denef V.J."/>
            <person name="McMahon K.D."/>
            <person name="Konstantinidis K.T."/>
            <person name="Eloe-Fadrosh E.A."/>
            <person name="Kyrpides N.C."/>
            <person name="Woyke T."/>
        </authorList>
    </citation>
    <scope>NUCLEOTIDE SEQUENCE</scope>
    <source>
        <strain evidence="5">GVMAG-M-3300027708-39</strain>
    </source>
</reference>
<dbReference type="InterPro" id="IPR003609">
    <property type="entry name" value="Pan_app"/>
</dbReference>
<evidence type="ECO:0000256" key="1">
    <source>
        <dbReference type="SAM" id="Coils"/>
    </source>
</evidence>
<keyword evidence="1" id="KW-0175">Coiled coil</keyword>
<evidence type="ECO:0000259" key="4">
    <source>
        <dbReference type="PROSITE" id="PS50948"/>
    </source>
</evidence>
<feature type="domain" description="Apple" evidence="4">
    <location>
        <begin position="643"/>
        <end position="728"/>
    </location>
</feature>
<keyword evidence="3" id="KW-1133">Transmembrane helix</keyword>
<dbReference type="Pfam" id="PF14295">
    <property type="entry name" value="PAN_4"/>
    <property type="match status" value="1"/>
</dbReference>
<protein>
    <recommendedName>
        <fullName evidence="4">Apple domain-containing protein</fullName>
    </recommendedName>
</protein>
<proteinExistence type="predicted"/>
<dbReference type="Gene3D" id="2.90.10.10">
    <property type="entry name" value="Bulb-type lectin domain"/>
    <property type="match status" value="2"/>
</dbReference>
<dbReference type="AlphaFoldDB" id="A0A6C0JE89"/>
<evidence type="ECO:0000313" key="5">
    <source>
        <dbReference type="EMBL" id="QHU04145.1"/>
    </source>
</evidence>
<dbReference type="PROSITE" id="PS50948">
    <property type="entry name" value="PAN"/>
    <property type="match status" value="1"/>
</dbReference>
<feature type="compositionally biased region" description="Polar residues" evidence="2">
    <location>
        <begin position="70"/>
        <end position="82"/>
    </location>
</feature>
<dbReference type="Gene3D" id="3.50.4.10">
    <property type="entry name" value="Hepatocyte Growth Factor"/>
    <property type="match status" value="1"/>
</dbReference>